<organism evidence="3 4">
    <name type="scientific">Cutibacterium porci</name>
    <dbReference type="NCBI Taxonomy" id="2605781"/>
    <lineage>
        <taxon>Bacteria</taxon>
        <taxon>Bacillati</taxon>
        <taxon>Actinomycetota</taxon>
        <taxon>Actinomycetes</taxon>
        <taxon>Propionibacteriales</taxon>
        <taxon>Propionibacteriaceae</taxon>
        <taxon>Cutibacterium</taxon>
    </lineage>
</organism>
<name>A0A7K0J4M8_9ACTN</name>
<reference evidence="3 4" key="1">
    <citation type="submission" date="2019-08" db="EMBL/GenBank/DDBJ databases">
        <title>In-depth cultivation of the pig gut microbiome towards novel bacterial diversity and tailored functional studies.</title>
        <authorList>
            <person name="Wylensek D."/>
            <person name="Hitch T.C.A."/>
            <person name="Clavel T."/>
        </authorList>
    </citation>
    <scope>NUCLEOTIDE SEQUENCE [LARGE SCALE GENOMIC DNA]</scope>
    <source>
        <strain evidence="3 4">WCA-380-WT-3A</strain>
    </source>
</reference>
<evidence type="ECO:0000256" key="1">
    <source>
        <dbReference type="SAM" id="Coils"/>
    </source>
</evidence>
<keyword evidence="1" id="KW-0175">Coiled coil</keyword>
<protein>
    <submittedName>
        <fullName evidence="3">Uncharacterized protein</fullName>
    </submittedName>
</protein>
<feature type="region of interest" description="Disordered" evidence="2">
    <location>
        <begin position="496"/>
        <end position="538"/>
    </location>
</feature>
<comment type="caution">
    <text evidence="3">The sequence shown here is derived from an EMBL/GenBank/DDBJ whole genome shotgun (WGS) entry which is preliminary data.</text>
</comment>
<dbReference type="AlphaFoldDB" id="A0A7K0J4M8"/>
<feature type="compositionally biased region" description="Low complexity" evidence="2">
    <location>
        <begin position="509"/>
        <end position="531"/>
    </location>
</feature>
<evidence type="ECO:0000313" key="4">
    <source>
        <dbReference type="Proteomes" id="UP000466104"/>
    </source>
</evidence>
<accession>A0A7K0J4M8</accession>
<dbReference type="EMBL" id="VUMG01000001">
    <property type="protein sequence ID" value="MSS44872.1"/>
    <property type="molecule type" value="Genomic_DNA"/>
</dbReference>
<dbReference type="Proteomes" id="UP000466104">
    <property type="component" value="Unassembled WGS sequence"/>
</dbReference>
<sequence length="888" mass="92848">MTIDQRGAVTGMGSSSGVPLAPTSDATHMPFRVMVTYSHDGKVSSDPSLVSGVDGTVGMDVTIYNTTGRLETVSADVDGHSISREALISTPMTMAGSAVLDGVDPSKVVTAANRSKRTDPAGNGVVGVNESGKTVVQWAALTGIDPLGSVARFSLVVNAHDFHVPTMNLAVTPGFGVQDVGTKDENALVVSTIKTLTATSQVLDDSGKAVQLASQRLNEAGSNIGDKTINDLKASSARIGTNAQVTAETVSQLAGQTSVAYHETGSLISGQLAQATATMRDLLGDPRSNAPQVSVDSPSCKIKASDESSRKAFSGPEAHDVLGVIHGLSARLDALSKTSGKCQELVTADLISFLGPTNPDAKTCAAKAGGLSCALYAQKERLSQSMEDLTSQNVQLAAQLRNGSQGKMLASVQRLRSNFNDLQRAVDDLSTDSPQAYGESLRKMDVALAVMTGDVTEARTDLDQIHTKLQDELSLLDEQDHQITAVKREICLASGQTMPAREPSPAPGPTSSASPTPTPSTDPSATPSRPTQHAIDRKEGARLVDMLSSTTCPIVDPGPDVPFEGHRHLHNMANLADTDSQIRSGIEEAVKQTDIHKPGGIAGSRVARKLDDLEATLKILETNLHKAEDQRNTGITTLAGHIQSINNHMAATGRQLQDLEKNSAAVGGELSTLGTDLDGVVVSTRRAADEELTNDLATSLKGVGSIRNRGQQAVGQMFGEFTNNLTEQSGHVAAEGERTVGLANEKVESTNGHLAGQMNNLMQVRSAEARKTADGAVADTEQVSKLLSGDIARVLDDIGQHTHSGGGLLGAISTSASYLTVADNKVADANTQTHVAQSTQRTVYGNSQVDGAARRASLARLETPLTIGSHSGTVSATWMSARIEGRAS</sequence>
<feature type="coiled-coil region" evidence="1">
    <location>
        <begin position="379"/>
        <end position="432"/>
    </location>
</feature>
<dbReference type="RefSeq" id="WP_154561507.1">
    <property type="nucleotide sequence ID" value="NZ_VUMG01000001.1"/>
</dbReference>
<keyword evidence="4" id="KW-1185">Reference proteome</keyword>
<evidence type="ECO:0000256" key="2">
    <source>
        <dbReference type="SAM" id="MobiDB-lite"/>
    </source>
</evidence>
<feature type="region of interest" description="Disordered" evidence="2">
    <location>
        <begin position="1"/>
        <end position="23"/>
    </location>
</feature>
<feature type="coiled-coil region" evidence="1">
    <location>
        <begin position="610"/>
        <end position="662"/>
    </location>
</feature>
<proteinExistence type="predicted"/>
<gene>
    <name evidence="3" type="ORF">FYJ43_02120</name>
</gene>
<evidence type="ECO:0000313" key="3">
    <source>
        <dbReference type="EMBL" id="MSS44872.1"/>
    </source>
</evidence>